<feature type="transmembrane region" description="Helical" evidence="1">
    <location>
        <begin position="100"/>
        <end position="118"/>
    </location>
</feature>
<feature type="transmembrane region" description="Helical" evidence="1">
    <location>
        <begin position="41"/>
        <end position="61"/>
    </location>
</feature>
<keyword evidence="4" id="KW-1185">Reference proteome</keyword>
<evidence type="ECO:0000259" key="2">
    <source>
        <dbReference type="Pfam" id="PF07331"/>
    </source>
</evidence>
<evidence type="ECO:0000256" key="1">
    <source>
        <dbReference type="SAM" id="Phobius"/>
    </source>
</evidence>
<dbReference type="InterPro" id="IPR009936">
    <property type="entry name" value="DUF1468"/>
</dbReference>
<dbReference type="RefSeq" id="WP_379144680.1">
    <property type="nucleotide sequence ID" value="NZ_JBHUEN010000046.1"/>
</dbReference>
<dbReference type="EMBL" id="JBHUEN010000046">
    <property type="protein sequence ID" value="MFD1883364.1"/>
    <property type="molecule type" value="Genomic_DNA"/>
</dbReference>
<reference evidence="4" key="1">
    <citation type="journal article" date="2019" name="Int. J. Syst. Evol. Microbiol.">
        <title>The Global Catalogue of Microorganisms (GCM) 10K type strain sequencing project: providing services to taxonomists for standard genome sequencing and annotation.</title>
        <authorList>
            <consortium name="The Broad Institute Genomics Platform"/>
            <consortium name="The Broad Institute Genome Sequencing Center for Infectious Disease"/>
            <person name="Wu L."/>
            <person name="Ma J."/>
        </authorList>
    </citation>
    <scope>NUCLEOTIDE SEQUENCE [LARGE SCALE GENOMIC DNA]</scope>
    <source>
        <strain evidence="4">CCUG 56029</strain>
    </source>
</reference>
<feature type="transmembrane region" description="Helical" evidence="1">
    <location>
        <begin position="125"/>
        <end position="147"/>
    </location>
</feature>
<feature type="domain" description="DUF1468" evidence="2">
    <location>
        <begin position="7"/>
        <end position="148"/>
    </location>
</feature>
<keyword evidence="1" id="KW-0812">Transmembrane</keyword>
<accession>A0ABW4RBQ8</accession>
<sequence>MKLHDALLGLIFVALGLALAAYSFSLPTPRHLTYGPGLFPRLMGVGMALSGAAMAVSALLARTPQPWVQMPDWIGQRSLALSVIIVPAACIAYLLISPFLGFFLTGTILLSVLFALAGNGIPRSVAVALAVAAGATMLFASILHVPLPWGPLAPISGWLIW</sequence>
<dbReference type="Proteomes" id="UP001597213">
    <property type="component" value="Unassembled WGS sequence"/>
</dbReference>
<name>A0ABW4RBQ8_9RHOB</name>
<feature type="transmembrane region" description="Helical" evidence="1">
    <location>
        <begin position="73"/>
        <end position="94"/>
    </location>
</feature>
<organism evidence="3 4">
    <name type="scientific">Paracoccus pacificus</name>
    <dbReference type="NCBI Taxonomy" id="1463598"/>
    <lineage>
        <taxon>Bacteria</taxon>
        <taxon>Pseudomonadati</taxon>
        <taxon>Pseudomonadota</taxon>
        <taxon>Alphaproteobacteria</taxon>
        <taxon>Rhodobacterales</taxon>
        <taxon>Paracoccaceae</taxon>
        <taxon>Paracoccus</taxon>
    </lineage>
</organism>
<keyword evidence="1" id="KW-1133">Transmembrane helix</keyword>
<keyword evidence="1" id="KW-0472">Membrane</keyword>
<gene>
    <name evidence="3" type="ORF">ACFSCT_16740</name>
</gene>
<evidence type="ECO:0000313" key="4">
    <source>
        <dbReference type="Proteomes" id="UP001597213"/>
    </source>
</evidence>
<proteinExistence type="predicted"/>
<dbReference type="Pfam" id="PF07331">
    <property type="entry name" value="TctB"/>
    <property type="match status" value="1"/>
</dbReference>
<evidence type="ECO:0000313" key="3">
    <source>
        <dbReference type="EMBL" id="MFD1883364.1"/>
    </source>
</evidence>
<comment type="caution">
    <text evidence="3">The sequence shown here is derived from an EMBL/GenBank/DDBJ whole genome shotgun (WGS) entry which is preliminary data.</text>
</comment>
<protein>
    <submittedName>
        <fullName evidence="3">Tripartite tricarboxylate transporter TctB family protein</fullName>
    </submittedName>
</protein>